<keyword evidence="3" id="KW-1185">Reference proteome</keyword>
<keyword evidence="1" id="KW-1133">Transmembrane helix</keyword>
<name>A0A428N7E9_9BACI</name>
<keyword evidence="1" id="KW-0812">Transmembrane</keyword>
<dbReference type="OrthoDB" id="2382309at2"/>
<dbReference type="AlphaFoldDB" id="A0A428N7E9"/>
<feature type="transmembrane region" description="Helical" evidence="1">
    <location>
        <begin position="37"/>
        <end position="58"/>
    </location>
</feature>
<protein>
    <submittedName>
        <fullName evidence="2">Uncharacterized protein</fullName>
    </submittedName>
</protein>
<keyword evidence="1" id="KW-0472">Membrane</keyword>
<dbReference type="Proteomes" id="UP000275076">
    <property type="component" value="Unassembled WGS sequence"/>
</dbReference>
<reference evidence="2 3" key="1">
    <citation type="submission" date="2018-10" db="EMBL/GenBank/DDBJ databases">
        <title>Draft genome sequence of Bacillus salarius IM0101, isolated from a hypersaline soil in Inner Mongolia, China.</title>
        <authorList>
            <person name="Yamprayoonswat W."/>
            <person name="Boonvisut S."/>
            <person name="Jumpathong W."/>
            <person name="Sittihan S."/>
            <person name="Ruangsuj P."/>
            <person name="Wanthongcharoen S."/>
            <person name="Thongpramul N."/>
            <person name="Pimmason S."/>
            <person name="Yu B."/>
            <person name="Yasawong M."/>
        </authorList>
    </citation>
    <scope>NUCLEOTIDE SEQUENCE [LARGE SCALE GENOMIC DNA]</scope>
    <source>
        <strain evidence="2 3">IM0101</strain>
    </source>
</reference>
<organism evidence="2 3">
    <name type="scientific">Salibacterium salarium</name>
    <dbReference type="NCBI Taxonomy" id="284579"/>
    <lineage>
        <taxon>Bacteria</taxon>
        <taxon>Bacillati</taxon>
        <taxon>Bacillota</taxon>
        <taxon>Bacilli</taxon>
        <taxon>Bacillales</taxon>
        <taxon>Bacillaceae</taxon>
    </lineage>
</organism>
<evidence type="ECO:0000313" key="2">
    <source>
        <dbReference type="EMBL" id="RSL34316.1"/>
    </source>
</evidence>
<dbReference type="Pfam" id="PF14068">
    <property type="entry name" value="YuiB"/>
    <property type="match status" value="1"/>
</dbReference>
<evidence type="ECO:0000256" key="1">
    <source>
        <dbReference type="SAM" id="Phobius"/>
    </source>
</evidence>
<feature type="transmembrane region" description="Helical" evidence="1">
    <location>
        <begin position="78"/>
        <end position="98"/>
    </location>
</feature>
<evidence type="ECO:0000313" key="3">
    <source>
        <dbReference type="Proteomes" id="UP000275076"/>
    </source>
</evidence>
<gene>
    <name evidence="2" type="ORF">D7Z54_06165</name>
</gene>
<proteinExistence type="predicted"/>
<dbReference type="EMBL" id="RBVX01000004">
    <property type="protein sequence ID" value="RSL34316.1"/>
    <property type="molecule type" value="Genomic_DNA"/>
</dbReference>
<sequence>MGSVPQLIISIMLFLLLFFGIGFLLNMILRSTWIMTICYPVIVILIIDNVGFFDYVLSPVSSFRSLGGDIAGLQIIDALILISGLIGSILAGIAIRMLRNRGYQMF</sequence>
<dbReference type="InterPro" id="IPR025917">
    <property type="entry name" value="YuiB"/>
</dbReference>
<comment type="caution">
    <text evidence="2">The sequence shown here is derived from an EMBL/GenBank/DDBJ whole genome shotgun (WGS) entry which is preliminary data.</text>
</comment>
<feature type="transmembrane region" description="Helical" evidence="1">
    <location>
        <begin position="6"/>
        <end position="25"/>
    </location>
</feature>
<accession>A0A428N7E9</accession>